<name>A0A6H5IUF7_9HYME</name>
<dbReference type="PANTHER" id="PTHR24198:SF165">
    <property type="entry name" value="ANKYRIN REPEAT-CONTAINING PROTEIN-RELATED"/>
    <property type="match status" value="1"/>
</dbReference>
<dbReference type="Pfam" id="PF12796">
    <property type="entry name" value="Ank_2"/>
    <property type="match status" value="3"/>
</dbReference>
<dbReference type="PANTHER" id="PTHR24198">
    <property type="entry name" value="ANKYRIN REPEAT AND PROTEIN KINASE DOMAIN-CONTAINING PROTEIN"/>
    <property type="match status" value="1"/>
</dbReference>
<dbReference type="PROSITE" id="PS50297">
    <property type="entry name" value="ANK_REP_REGION"/>
    <property type="match status" value="1"/>
</dbReference>
<dbReference type="PROSITE" id="PS50088">
    <property type="entry name" value="ANK_REPEAT"/>
    <property type="match status" value="1"/>
</dbReference>
<dbReference type="AlphaFoldDB" id="A0A6H5IUF7"/>
<accession>A0A6H5IUF7</accession>
<dbReference type="SMART" id="SM00248">
    <property type="entry name" value="ANK"/>
    <property type="match status" value="6"/>
</dbReference>
<keyword evidence="2 3" id="KW-0040">ANK repeat</keyword>
<evidence type="ECO:0000256" key="1">
    <source>
        <dbReference type="ARBA" id="ARBA00022737"/>
    </source>
</evidence>
<reference evidence="4 5" key="1">
    <citation type="submission" date="2020-02" db="EMBL/GenBank/DDBJ databases">
        <authorList>
            <person name="Ferguson B K."/>
        </authorList>
    </citation>
    <scope>NUCLEOTIDE SEQUENCE [LARGE SCALE GENOMIC DNA]</scope>
</reference>
<evidence type="ECO:0000256" key="2">
    <source>
        <dbReference type="ARBA" id="ARBA00023043"/>
    </source>
</evidence>
<dbReference type="InterPro" id="IPR002110">
    <property type="entry name" value="Ankyrin_rpt"/>
</dbReference>
<keyword evidence="1" id="KW-0677">Repeat</keyword>
<dbReference type="InterPro" id="IPR036770">
    <property type="entry name" value="Ankyrin_rpt-contain_sf"/>
</dbReference>
<keyword evidence="5" id="KW-1185">Reference proteome</keyword>
<dbReference type="Proteomes" id="UP000479190">
    <property type="component" value="Unassembled WGS sequence"/>
</dbReference>
<dbReference type="SUPFAM" id="SSF48403">
    <property type="entry name" value="Ankyrin repeat"/>
    <property type="match status" value="1"/>
</dbReference>
<protein>
    <submittedName>
        <fullName evidence="4">Uncharacterized protein</fullName>
    </submittedName>
</protein>
<feature type="repeat" description="ANK" evidence="3">
    <location>
        <begin position="222"/>
        <end position="254"/>
    </location>
</feature>
<proteinExistence type="predicted"/>
<dbReference type="OrthoDB" id="20872at2759"/>
<dbReference type="EMBL" id="CADCXV010000950">
    <property type="protein sequence ID" value="CAB0039311.1"/>
    <property type="molecule type" value="Genomic_DNA"/>
</dbReference>
<evidence type="ECO:0000313" key="4">
    <source>
        <dbReference type="EMBL" id="CAB0039311.1"/>
    </source>
</evidence>
<dbReference type="Gene3D" id="1.25.40.20">
    <property type="entry name" value="Ankyrin repeat-containing domain"/>
    <property type="match status" value="2"/>
</dbReference>
<organism evidence="4 5">
    <name type="scientific">Trichogramma brassicae</name>
    <dbReference type="NCBI Taxonomy" id="86971"/>
    <lineage>
        <taxon>Eukaryota</taxon>
        <taxon>Metazoa</taxon>
        <taxon>Ecdysozoa</taxon>
        <taxon>Arthropoda</taxon>
        <taxon>Hexapoda</taxon>
        <taxon>Insecta</taxon>
        <taxon>Pterygota</taxon>
        <taxon>Neoptera</taxon>
        <taxon>Endopterygota</taxon>
        <taxon>Hymenoptera</taxon>
        <taxon>Apocrita</taxon>
        <taxon>Proctotrupomorpha</taxon>
        <taxon>Chalcidoidea</taxon>
        <taxon>Trichogrammatidae</taxon>
        <taxon>Trichogramma</taxon>
    </lineage>
</organism>
<gene>
    <name evidence="4" type="ORF">TBRA_LOCUS11058</name>
</gene>
<evidence type="ECO:0000313" key="5">
    <source>
        <dbReference type="Proteomes" id="UP000479190"/>
    </source>
</evidence>
<evidence type="ECO:0000256" key="3">
    <source>
        <dbReference type="PROSITE-ProRule" id="PRU00023"/>
    </source>
</evidence>
<sequence>MDYLLMLEQIRFLSKFLDALITCVIFSTFVHCLQVGAQLFAIYNRYDVNYTDEFGLSHFHVACAFGFENVVLKFLEFGRIVPDRIVTKARESPLYLALRYNRKNIVKVLLRADCDPNILLNDEKRTVLHEISQKHYDYGTRTAMIIELSKERDAPARVLLKRPLWRFYWTKAPIRIWPTVKDGLLCISFCHHGRRSVGLAKLLMNKSTVEHLPLRIDTEDHQGNTPLHLALESKRFSLAEFLLDKGANPNLTNVKNETALHLISRRRVNDRTLKILFDRPEELRIDIQDKEGNTPVHLALMRYGNKKAAEYLLSRRPNPTLDNAEGLTPLHICLKNGHEASAKFFSQMVDQLDLSGRAQFQRALACLLAPGELDVLLDRVSMKN</sequence>